<dbReference type="Gene3D" id="1.10.287.1260">
    <property type="match status" value="1"/>
</dbReference>
<keyword evidence="11" id="KW-1185">Reference proteome</keyword>
<comment type="similarity">
    <text evidence="2">Belongs to the MscS (TC 1.A.23) family.</text>
</comment>
<dbReference type="EMBL" id="SMTG01000004">
    <property type="protein sequence ID" value="TDK30869.1"/>
    <property type="molecule type" value="Genomic_DNA"/>
</dbReference>
<evidence type="ECO:0000313" key="11">
    <source>
        <dbReference type="Proteomes" id="UP000295543"/>
    </source>
</evidence>
<sequence length="770" mass="81992">MHSWLLCIVLLWPGAAWAQQDDNAAAVRALEKEVASLSRDAEAARTSEQRAAVLGRARDAHGKASALQSTLGAPVAEIEQRIAQLGEDAAESPDNAVRRQYVALNRELAARVALSRRTALAEVEALQTLNRLTGDQARAIGAELFERTESPLTADLWQRGGRALAKDLSGFLTPGGRPDRAGVLWLFAGALLVWSLLTWWLSAPIGRQMRRTMIWWTAKSPPREVRFHKALLALGTILVAVLAPAITATLLFAALQLARPSELLSQSAAIVTLSVMAALFARAVAWALFQPGHGDWRLVDVDDAGARQGVAAGSAIGWTMAVVLAVEATIARLELGDTSQLALHSALALLSAVLLAFALRAAGRIRRREGHVETPDAGSGIGLLTLCVGLGWLALAVLALAGMLGFVNFANRMSQWAVWGAGVIATTWVLMAFVDGACRLLATAGPGHRRSVATRRALEQAAVLLSAVARLLLIFLACGALLVPFGAGFVSVFESLGALADGFEIGGVTVSAAAVFRAALAFLVVVALVRFIRTWIVRSYLPTTTLQPDARDSVDKILRYVGLLLAVLWALTAFGVGMEKVAILASALSVGIGFGLQAITQNFVSGLILLVERPVKIGDWVKLNDVEGDIRRINVRSTEIQIADHSTVIVPNSELITKVVQNKTKGNSLGRAQILLSIPLESDLDAAIDVVTATLAADAEVLKTPAPGVFIDRIENGMAVLNCFVHVVSPRQAYGVRSRLIRATLRALKTHDIPVTLPPQQFVLTPAPPG</sequence>
<keyword evidence="6 7" id="KW-0472">Membrane</keyword>
<evidence type="ECO:0000256" key="3">
    <source>
        <dbReference type="ARBA" id="ARBA00022475"/>
    </source>
</evidence>
<feature type="domain" description="Mechanosensitive ion channel MscS" evidence="9">
    <location>
        <begin position="599"/>
        <end position="664"/>
    </location>
</feature>
<dbReference type="InterPro" id="IPR011066">
    <property type="entry name" value="MscS_channel_C_sf"/>
</dbReference>
<dbReference type="OrthoDB" id="9799209at2"/>
<keyword evidence="8" id="KW-0732">Signal</keyword>
<dbReference type="PANTHER" id="PTHR30347:SF9">
    <property type="entry name" value="MINICONDUCTANCE MECHANOSENSITIVE CHANNEL MSCM"/>
    <property type="match status" value="1"/>
</dbReference>
<dbReference type="InterPro" id="IPR006685">
    <property type="entry name" value="MscS_channel_2nd"/>
</dbReference>
<evidence type="ECO:0000256" key="6">
    <source>
        <dbReference type="ARBA" id="ARBA00023136"/>
    </source>
</evidence>
<feature type="transmembrane region" description="Helical" evidence="7">
    <location>
        <begin position="310"/>
        <end position="330"/>
    </location>
</feature>
<feature type="signal peptide" evidence="8">
    <location>
        <begin position="1"/>
        <end position="18"/>
    </location>
</feature>
<dbReference type="SUPFAM" id="SSF82689">
    <property type="entry name" value="Mechanosensitive channel protein MscS (YggB), C-terminal domain"/>
    <property type="match status" value="1"/>
</dbReference>
<evidence type="ECO:0000256" key="1">
    <source>
        <dbReference type="ARBA" id="ARBA00004651"/>
    </source>
</evidence>
<feature type="transmembrane region" description="Helical" evidence="7">
    <location>
        <begin position="416"/>
        <end position="442"/>
    </location>
</feature>
<feature type="transmembrane region" description="Helical" evidence="7">
    <location>
        <begin position="383"/>
        <end position="410"/>
    </location>
</feature>
<dbReference type="SUPFAM" id="SSF50182">
    <property type="entry name" value="Sm-like ribonucleoproteins"/>
    <property type="match status" value="1"/>
</dbReference>
<dbReference type="Proteomes" id="UP000295543">
    <property type="component" value="Unassembled WGS sequence"/>
</dbReference>
<protein>
    <submittedName>
        <fullName evidence="10">Mechanosensitive ion channel</fullName>
    </submittedName>
</protein>
<keyword evidence="4 7" id="KW-0812">Transmembrane</keyword>
<evidence type="ECO:0000256" key="4">
    <source>
        <dbReference type="ARBA" id="ARBA00022692"/>
    </source>
</evidence>
<dbReference type="GO" id="GO:0005886">
    <property type="term" value="C:plasma membrane"/>
    <property type="evidence" value="ECO:0007669"/>
    <property type="project" value="UniProtKB-SubCell"/>
</dbReference>
<dbReference type="Pfam" id="PF00924">
    <property type="entry name" value="MS_channel_2nd"/>
    <property type="match status" value="1"/>
</dbReference>
<evidence type="ECO:0000256" key="7">
    <source>
        <dbReference type="SAM" id="Phobius"/>
    </source>
</evidence>
<accession>A0A4R5U8P7</accession>
<dbReference type="Gene3D" id="2.30.30.60">
    <property type="match status" value="1"/>
</dbReference>
<organism evidence="10 11">
    <name type="scientific">Luteimonas terrae</name>
    <dbReference type="NCBI Taxonomy" id="1530191"/>
    <lineage>
        <taxon>Bacteria</taxon>
        <taxon>Pseudomonadati</taxon>
        <taxon>Pseudomonadota</taxon>
        <taxon>Gammaproteobacteria</taxon>
        <taxon>Lysobacterales</taxon>
        <taxon>Lysobacteraceae</taxon>
        <taxon>Luteimonas</taxon>
    </lineage>
</organism>
<dbReference type="InterPro" id="IPR010920">
    <property type="entry name" value="LSM_dom_sf"/>
</dbReference>
<reference evidence="10 11" key="1">
    <citation type="submission" date="2019-03" db="EMBL/GenBank/DDBJ databases">
        <title>Luteimonas zhaokaii sp.nov., isolated from the rectal contents of Plateau pika in Yushu, Qinghai Province, China.</title>
        <authorList>
            <person name="Zhang G."/>
        </authorList>
    </citation>
    <scope>NUCLEOTIDE SEQUENCE [LARGE SCALE GENOMIC DNA]</scope>
    <source>
        <strain evidence="10 11">THG-MD21</strain>
    </source>
</reference>
<dbReference type="SUPFAM" id="SSF82861">
    <property type="entry name" value="Mechanosensitive channel protein MscS (YggB), transmembrane region"/>
    <property type="match status" value="1"/>
</dbReference>
<keyword evidence="5 7" id="KW-1133">Transmembrane helix</keyword>
<feature type="transmembrane region" description="Helical" evidence="7">
    <location>
        <begin position="267"/>
        <end position="289"/>
    </location>
</feature>
<feature type="transmembrane region" description="Helical" evidence="7">
    <location>
        <begin position="557"/>
        <end position="576"/>
    </location>
</feature>
<feature type="transmembrane region" description="Helical" evidence="7">
    <location>
        <begin position="230"/>
        <end position="255"/>
    </location>
</feature>
<feature type="transmembrane region" description="Helical" evidence="7">
    <location>
        <begin position="463"/>
        <end position="485"/>
    </location>
</feature>
<evidence type="ECO:0000256" key="5">
    <source>
        <dbReference type="ARBA" id="ARBA00022989"/>
    </source>
</evidence>
<proteinExistence type="inferred from homology"/>
<evidence type="ECO:0000256" key="2">
    <source>
        <dbReference type="ARBA" id="ARBA00008017"/>
    </source>
</evidence>
<comment type="caution">
    <text evidence="10">The sequence shown here is derived from an EMBL/GenBank/DDBJ whole genome shotgun (WGS) entry which is preliminary data.</text>
</comment>
<evidence type="ECO:0000259" key="9">
    <source>
        <dbReference type="Pfam" id="PF00924"/>
    </source>
</evidence>
<feature type="chain" id="PRO_5020977192" evidence="8">
    <location>
        <begin position="19"/>
        <end position="770"/>
    </location>
</feature>
<feature type="transmembrane region" description="Helical" evidence="7">
    <location>
        <begin position="182"/>
        <end position="201"/>
    </location>
</feature>
<dbReference type="InterPro" id="IPR011014">
    <property type="entry name" value="MscS_channel_TM-2"/>
</dbReference>
<keyword evidence="3" id="KW-1003">Cell membrane</keyword>
<dbReference type="InterPro" id="IPR052702">
    <property type="entry name" value="MscS-like_channel"/>
</dbReference>
<evidence type="ECO:0000256" key="8">
    <source>
        <dbReference type="SAM" id="SignalP"/>
    </source>
</evidence>
<dbReference type="InterPro" id="IPR023408">
    <property type="entry name" value="MscS_beta-dom_sf"/>
</dbReference>
<dbReference type="PANTHER" id="PTHR30347">
    <property type="entry name" value="POTASSIUM CHANNEL RELATED"/>
    <property type="match status" value="1"/>
</dbReference>
<dbReference type="GO" id="GO:0008381">
    <property type="term" value="F:mechanosensitive monoatomic ion channel activity"/>
    <property type="evidence" value="ECO:0007669"/>
    <property type="project" value="UniProtKB-ARBA"/>
</dbReference>
<feature type="transmembrane region" description="Helical" evidence="7">
    <location>
        <begin position="582"/>
        <end position="611"/>
    </location>
</feature>
<name>A0A4R5U8P7_9GAMM</name>
<dbReference type="AlphaFoldDB" id="A0A4R5U8P7"/>
<dbReference type="RefSeq" id="WP_133393926.1">
    <property type="nucleotide sequence ID" value="NZ_SMTG01000004.1"/>
</dbReference>
<feature type="transmembrane region" description="Helical" evidence="7">
    <location>
        <begin position="342"/>
        <end position="362"/>
    </location>
</feature>
<dbReference type="Gene3D" id="3.30.70.100">
    <property type="match status" value="1"/>
</dbReference>
<evidence type="ECO:0000313" key="10">
    <source>
        <dbReference type="EMBL" id="TDK30869.1"/>
    </source>
</evidence>
<comment type="subcellular location">
    <subcellularLocation>
        <location evidence="1">Cell membrane</location>
        <topology evidence="1">Multi-pass membrane protein</topology>
    </subcellularLocation>
</comment>
<feature type="transmembrane region" description="Helical" evidence="7">
    <location>
        <begin position="505"/>
        <end position="529"/>
    </location>
</feature>
<gene>
    <name evidence="10" type="ORF">E2F49_11050</name>
</gene>